<protein>
    <submittedName>
        <fullName evidence="2">Predicted protein</fullName>
    </submittedName>
</protein>
<gene>
    <name evidence="2" type="ORF">HCEG_07469</name>
</gene>
<evidence type="ECO:0000256" key="1">
    <source>
        <dbReference type="SAM" id="MobiDB-lite"/>
    </source>
</evidence>
<proteinExistence type="predicted"/>
<evidence type="ECO:0000313" key="3">
    <source>
        <dbReference type="Proteomes" id="UP000008142"/>
    </source>
</evidence>
<dbReference type="AlphaFoldDB" id="F0UQS7"/>
<name>F0UQS7_AJEC8</name>
<dbReference type="VEuPathDB" id="FungiDB:I7I53_10910"/>
<dbReference type="OrthoDB" id="4188098at2759"/>
<evidence type="ECO:0000313" key="2">
    <source>
        <dbReference type="EMBL" id="EGC48254.1"/>
    </source>
</evidence>
<sequence length="342" mass="38414">MPYSYDDLTAALDLVREQRPNLIKSGLSSRFLGNYIKYELRYIDPLKCPSTWVDDDPSGDFELYDDRQNKKPRRPQKRKAIGPPLGTSEPATIKTKTSNEPIPNPLPLIEDSSVINLKFKLPASKCLKCFLAVLEKQESKSMSSTANIDIGISKKVSQKSLSDTAFLSMSAGTSSVADSGGVRGSGAEAHGVLDDRDVSLNVLCTLNSILDLVEDVAHRWLLEHLAHERNRGFDGMLLEGWWWCFDDDDGRHWMTGDGGRRASTSTWCPLGTLRETVWLSLSARRSSTTRLSTINDASKRRKTISEPQETPNIQPQYRKEFVPPFNVRPLDGKWTWSLHFLA</sequence>
<feature type="compositionally biased region" description="Basic residues" evidence="1">
    <location>
        <begin position="70"/>
        <end position="80"/>
    </location>
</feature>
<dbReference type="Proteomes" id="UP000008142">
    <property type="component" value="Unassembled WGS sequence"/>
</dbReference>
<organism evidence="3">
    <name type="scientific">Ajellomyces capsulatus (strain H88)</name>
    <name type="common">Darling's disease fungus</name>
    <name type="synonym">Histoplasma capsulatum</name>
    <dbReference type="NCBI Taxonomy" id="544711"/>
    <lineage>
        <taxon>Eukaryota</taxon>
        <taxon>Fungi</taxon>
        <taxon>Dikarya</taxon>
        <taxon>Ascomycota</taxon>
        <taxon>Pezizomycotina</taxon>
        <taxon>Eurotiomycetes</taxon>
        <taxon>Eurotiomycetidae</taxon>
        <taxon>Onygenales</taxon>
        <taxon>Ajellomycetaceae</taxon>
        <taxon>Histoplasma</taxon>
    </lineage>
</organism>
<feature type="region of interest" description="Disordered" evidence="1">
    <location>
        <begin position="63"/>
        <end position="104"/>
    </location>
</feature>
<dbReference type="EMBL" id="DS990641">
    <property type="protein sequence ID" value="EGC48254.1"/>
    <property type="molecule type" value="Genomic_DNA"/>
</dbReference>
<dbReference type="HOGENOM" id="CLU_811253_0_0_1"/>
<accession>F0UQS7</accession>
<reference evidence="3" key="1">
    <citation type="submission" date="2008-07" db="EMBL/GenBank/DDBJ databases">
        <title>Annotation of Ajellomyces capsulatus strain H88.</title>
        <authorList>
            <person name="Champion M."/>
            <person name="Cuomo C."/>
            <person name="Ma L.-J."/>
            <person name="Henn M.R."/>
            <person name="Sil A."/>
            <person name="Goldman B."/>
            <person name="Young S.K."/>
            <person name="Kodira C.D."/>
            <person name="Zeng Q."/>
            <person name="Koehrsen M."/>
            <person name="Alvarado L."/>
            <person name="Berlin A."/>
            <person name="Borenstein D."/>
            <person name="Chen Z."/>
            <person name="Engels R."/>
            <person name="Freedman E."/>
            <person name="Gellesch M."/>
            <person name="Goldberg J."/>
            <person name="Griggs A."/>
            <person name="Gujja S."/>
            <person name="Heiman D."/>
            <person name="Hepburn T."/>
            <person name="Howarth C."/>
            <person name="Jen D."/>
            <person name="Larson L."/>
            <person name="Lewis B."/>
            <person name="Mehta T."/>
            <person name="Park D."/>
            <person name="Pearson M."/>
            <person name="Roberts A."/>
            <person name="Saif S."/>
            <person name="Shea T."/>
            <person name="Shenoy N."/>
            <person name="Sisk P."/>
            <person name="Stolte C."/>
            <person name="Sykes S."/>
            <person name="Walk T."/>
            <person name="White J."/>
            <person name="Yandava C."/>
            <person name="Klein B."/>
            <person name="McEwen J.G."/>
            <person name="Puccia R."/>
            <person name="Goldman G.H."/>
            <person name="Felipe M.S."/>
            <person name="Nino-Vega G."/>
            <person name="San-Blas G."/>
            <person name="Taylor J."/>
            <person name="Mendoza L."/>
            <person name="Galagan J."/>
            <person name="Nusbaum C."/>
            <person name="Birren B."/>
        </authorList>
    </citation>
    <scope>NUCLEOTIDE SEQUENCE [LARGE SCALE GENOMIC DNA]</scope>
    <source>
        <strain evidence="3">H88</strain>
    </source>
</reference>